<gene>
    <name evidence="1" type="ORF">AVEN_266906-2_1</name>
</gene>
<reference evidence="1 2" key="1">
    <citation type="journal article" date="2019" name="Sci. Rep.">
        <title>Orb-weaving spider Araneus ventricosus genome elucidates the spidroin gene catalogue.</title>
        <authorList>
            <person name="Kono N."/>
            <person name="Nakamura H."/>
            <person name="Ohtoshi R."/>
            <person name="Moran D.A.P."/>
            <person name="Shinohara A."/>
            <person name="Yoshida Y."/>
            <person name="Fujiwara M."/>
            <person name="Mori M."/>
            <person name="Tomita M."/>
            <person name="Arakawa K."/>
        </authorList>
    </citation>
    <scope>NUCLEOTIDE SEQUENCE [LARGE SCALE GENOMIC DNA]</scope>
</reference>
<accession>A0A4Y2DE25</accession>
<keyword evidence="2" id="KW-1185">Reference proteome</keyword>
<comment type="caution">
    <text evidence="1">The sequence shown here is derived from an EMBL/GenBank/DDBJ whole genome shotgun (WGS) entry which is preliminary data.</text>
</comment>
<proteinExistence type="predicted"/>
<dbReference type="Proteomes" id="UP000499080">
    <property type="component" value="Unassembled WGS sequence"/>
</dbReference>
<organism evidence="1 2">
    <name type="scientific">Araneus ventricosus</name>
    <name type="common">Orbweaver spider</name>
    <name type="synonym">Epeira ventricosa</name>
    <dbReference type="NCBI Taxonomy" id="182803"/>
    <lineage>
        <taxon>Eukaryota</taxon>
        <taxon>Metazoa</taxon>
        <taxon>Ecdysozoa</taxon>
        <taxon>Arthropoda</taxon>
        <taxon>Chelicerata</taxon>
        <taxon>Arachnida</taxon>
        <taxon>Araneae</taxon>
        <taxon>Araneomorphae</taxon>
        <taxon>Entelegynae</taxon>
        <taxon>Araneoidea</taxon>
        <taxon>Araneidae</taxon>
        <taxon>Araneus</taxon>
    </lineage>
</organism>
<dbReference type="EMBL" id="BGPR01000353">
    <property type="protein sequence ID" value="GBM15010.1"/>
    <property type="molecule type" value="Genomic_DNA"/>
</dbReference>
<feature type="non-terminal residue" evidence="1">
    <location>
        <position position="1"/>
    </location>
</feature>
<protein>
    <submittedName>
        <fullName evidence="1">Uncharacterized protein</fullName>
    </submittedName>
</protein>
<name>A0A4Y2DE25_ARAVE</name>
<sequence length="51" mass="5823">LKDLRAWRLDSLSLQMLTSSFAVLAHSMAALRASFSAWTQYWLGSAWSSRF</sequence>
<evidence type="ECO:0000313" key="1">
    <source>
        <dbReference type="EMBL" id="GBM15010.1"/>
    </source>
</evidence>
<evidence type="ECO:0000313" key="2">
    <source>
        <dbReference type="Proteomes" id="UP000499080"/>
    </source>
</evidence>
<dbReference type="AlphaFoldDB" id="A0A4Y2DE25"/>